<reference evidence="2 3" key="1">
    <citation type="submission" date="2016-06" db="EMBL/GenBank/DDBJ databases">
        <authorList>
            <person name="Kjaerup R.B."/>
            <person name="Dalgaard T.S."/>
            <person name="Juul-Madsen H.R."/>
        </authorList>
    </citation>
    <scope>NUCLEOTIDE SEQUENCE [LARGE SCALE GENOMIC DNA]</scope>
    <source>
        <strain evidence="2 3">1199456.5</strain>
    </source>
</reference>
<comment type="caution">
    <text evidence="2">The sequence shown here is derived from an EMBL/GenBank/DDBJ whole genome shotgun (WGS) entry which is preliminary data.</text>
</comment>
<evidence type="ECO:0000313" key="3">
    <source>
        <dbReference type="Proteomes" id="UP000093962"/>
    </source>
</evidence>
<name>A0A1A0M963_MYCMU</name>
<accession>A0A1A0M963</accession>
<keyword evidence="1" id="KW-0175">Coiled coil</keyword>
<evidence type="ECO:0000313" key="2">
    <source>
        <dbReference type="EMBL" id="OBA81922.1"/>
    </source>
</evidence>
<dbReference type="AlphaFoldDB" id="A0A1A0M963"/>
<evidence type="ECO:0000256" key="1">
    <source>
        <dbReference type="SAM" id="Coils"/>
    </source>
</evidence>
<sequence length="358" mass="40476">MRRANYREPMTQGWPAGAHHVAYDKLPDVLWDGSSHHARLVHELYPGEAAWDAQRVAISIGTAVELLLKHALARQSFHLLPDKYAVETALTLDDKGTMQDHLPQLTTVTGLVAFDRANAQCSLKLNKKDFESIFQVRNAAIHLGVASTKANEAALKKMVLLTDEVFTHLGTERSEQVRYWGGEEAEKFVRAIVDEAVTEAKARYEQMVRRAREDYQRLERSLVDAGRAEIIKQYALVPPTIDSVREEASPHECPACQNMGWVVYEVHRGHPMVEYSDTGEYGYEPAGAAYVEREGSADRFECGVCRLKLDRREHLVEAGVPLEIELEADDATEQEISDFEEAQVESYFERMSDEMRGK</sequence>
<dbReference type="Proteomes" id="UP000093962">
    <property type="component" value="Unassembled WGS sequence"/>
</dbReference>
<organism evidence="2 3">
    <name type="scientific">Mycolicibacterium mucogenicum</name>
    <name type="common">Mycobacterium mucogenicum</name>
    <dbReference type="NCBI Taxonomy" id="56689"/>
    <lineage>
        <taxon>Bacteria</taxon>
        <taxon>Bacillati</taxon>
        <taxon>Actinomycetota</taxon>
        <taxon>Actinomycetes</taxon>
        <taxon>Mycobacteriales</taxon>
        <taxon>Mycobacteriaceae</taxon>
        <taxon>Mycolicibacterium</taxon>
    </lineage>
</organism>
<proteinExistence type="predicted"/>
<feature type="coiled-coil region" evidence="1">
    <location>
        <begin position="201"/>
        <end position="228"/>
    </location>
</feature>
<dbReference type="EMBL" id="LZSF01000229">
    <property type="protein sequence ID" value="OBA81922.1"/>
    <property type="molecule type" value="Genomic_DNA"/>
</dbReference>
<protein>
    <submittedName>
        <fullName evidence="2">Uncharacterized protein</fullName>
    </submittedName>
</protein>
<gene>
    <name evidence="2" type="ORF">A5642_28150</name>
</gene>